<dbReference type="GO" id="GO:0004674">
    <property type="term" value="F:protein serine/threonine kinase activity"/>
    <property type="evidence" value="ECO:0007669"/>
    <property type="project" value="TreeGrafter"/>
</dbReference>
<evidence type="ECO:0000259" key="5">
    <source>
        <dbReference type="Pfam" id="PF13657"/>
    </source>
</evidence>
<dbReference type="STRING" id="144026.SAMN04488568_11625"/>
<keyword evidence="3 6" id="KW-0418">Kinase</keyword>
<dbReference type="InterPro" id="IPR012893">
    <property type="entry name" value="HipA-like_C"/>
</dbReference>
<accession>A0A1G9US17</accession>
<organism evidence="6 7">
    <name type="scientific">Maricaulis salignorans</name>
    <dbReference type="NCBI Taxonomy" id="144026"/>
    <lineage>
        <taxon>Bacteria</taxon>
        <taxon>Pseudomonadati</taxon>
        <taxon>Pseudomonadota</taxon>
        <taxon>Alphaproteobacteria</taxon>
        <taxon>Maricaulales</taxon>
        <taxon>Maricaulaceae</taxon>
        <taxon>Maricaulis</taxon>
    </lineage>
</organism>
<keyword evidence="2" id="KW-0808">Transferase</keyword>
<dbReference type="RefSeq" id="WP_091771004.1">
    <property type="nucleotide sequence ID" value="NZ_FNHG01000016.1"/>
</dbReference>
<feature type="domain" description="HipA N-terminal subdomain 1" evidence="5">
    <location>
        <begin position="10"/>
        <end position="120"/>
    </location>
</feature>
<dbReference type="GO" id="GO:0005829">
    <property type="term" value="C:cytosol"/>
    <property type="evidence" value="ECO:0007669"/>
    <property type="project" value="TreeGrafter"/>
</dbReference>
<evidence type="ECO:0000313" key="6">
    <source>
        <dbReference type="EMBL" id="SDM62375.1"/>
    </source>
</evidence>
<gene>
    <name evidence="6" type="ORF">SAMN04488568_11625</name>
</gene>
<dbReference type="AlphaFoldDB" id="A0A1G9US17"/>
<dbReference type="OrthoDB" id="9805913at2"/>
<dbReference type="PANTHER" id="PTHR37419:SF8">
    <property type="entry name" value="TOXIN YJJJ"/>
    <property type="match status" value="1"/>
</dbReference>
<keyword evidence="7" id="KW-1185">Reference proteome</keyword>
<evidence type="ECO:0000256" key="3">
    <source>
        <dbReference type="ARBA" id="ARBA00022777"/>
    </source>
</evidence>
<protein>
    <submittedName>
        <fullName evidence="6">Serine/threonine-protein kinase HipA</fullName>
    </submittedName>
</protein>
<evidence type="ECO:0000313" key="7">
    <source>
        <dbReference type="Proteomes" id="UP000199759"/>
    </source>
</evidence>
<name>A0A1G9US17_9PROT</name>
<proteinExistence type="inferred from homology"/>
<dbReference type="InterPro" id="IPR017508">
    <property type="entry name" value="HipA_N1"/>
</dbReference>
<evidence type="ECO:0000259" key="4">
    <source>
        <dbReference type="Pfam" id="PF07804"/>
    </source>
</evidence>
<feature type="domain" description="HipA-like C-terminal" evidence="4">
    <location>
        <begin position="174"/>
        <end position="411"/>
    </location>
</feature>
<dbReference type="Pfam" id="PF13657">
    <property type="entry name" value="Couple_hipA"/>
    <property type="match status" value="1"/>
</dbReference>
<evidence type="ECO:0000256" key="1">
    <source>
        <dbReference type="ARBA" id="ARBA00010164"/>
    </source>
</evidence>
<evidence type="ECO:0000256" key="2">
    <source>
        <dbReference type="ARBA" id="ARBA00022679"/>
    </source>
</evidence>
<sequence>MNDTPNTRARVNLWGRMIGAIVWDARRDVAVFEYTPEFAASQIEVAPLTMPLRRGVYDFPALPRETFKGLPGLLADSLPDKFGNLLIDRWLAEQGRTPDSFNPVERLCYTGTRGMGALEFQPSRAAPGQAGRTLDIAPLVELAARVIHDRQALGGTLEGDDDRDALRDILRVGTSAGGARAKAVLAWNEATSEFHSGQVETGSGFTHWLMKFDGVSGNADKEVADPLGYGRLEYACYRLAREAGVEMSPARLHEEGGRAHFMTRRFDRTETGEKLHMQSLCAMRHFDFNLPRAYSYEQAIETIRLLGLGPDAIEQQVRRALLNIVIRNQDDHVKNIAYLMDKTGQWQLSPAFDLVYAHNPDGQWTHQHQMSLAGKTKGFELDDLLRFGRYADIKPARLKRMLGEVLAAAEDWNRHARAAGVPDDLAARARAGFRLIF</sequence>
<dbReference type="InterPro" id="IPR052028">
    <property type="entry name" value="HipA_Ser/Thr_kinase"/>
</dbReference>
<dbReference type="Proteomes" id="UP000199759">
    <property type="component" value="Unassembled WGS sequence"/>
</dbReference>
<comment type="similarity">
    <text evidence="1">Belongs to the HipA Ser/Thr kinase family.</text>
</comment>
<dbReference type="PANTHER" id="PTHR37419">
    <property type="entry name" value="SERINE/THREONINE-PROTEIN KINASE TOXIN HIPA"/>
    <property type="match status" value="1"/>
</dbReference>
<dbReference type="Pfam" id="PF07804">
    <property type="entry name" value="HipA_C"/>
    <property type="match status" value="1"/>
</dbReference>
<dbReference type="EMBL" id="FNHG01000016">
    <property type="protein sequence ID" value="SDM62375.1"/>
    <property type="molecule type" value="Genomic_DNA"/>
</dbReference>
<reference evidence="6 7" key="1">
    <citation type="submission" date="2016-10" db="EMBL/GenBank/DDBJ databases">
        <authorList>
            <person name="de Groot N.N."/>
        </authorList>
    </citation>
    <scope>NUCLEOTIDE SEQUENCE [LARGE SCALE GENOMIC DNA]</scope>
    <source>
        <strain evidence="6 7">DSM 16077</strain>
    </source>
</reference>